<feature type="domain" description="NADP-dependent oxidoreductase" evidence="2">
    <location>
        <begin position="28"/>
        <end position="290"/>
    </location>
</feature>
<gene>
    <name evidence="3" type="ORF">MXD59_11065</name>
</gene>
<dbReference type="InterPro" id="IPR020471">
    <property type="entry name" value="AKR"/>
</dbReference>
<dbReference type="InterPro" id="IPR023210">
    <property type="entry name" value="NADP_OxRdtase_dom"/>
</dbReference>
<evidence type="ECO:0000313" key="4">
    <source>
        <dbReference type="Proteomes" id="UP001201873"/>
    </source>
</evidence>
<proteinExistence type="predicted"/>
<keyword evidence="4" id="KW-1185">Reference proteome</keyword>
<keyword evidence="1" id="KW-0560">Oxidoreductase</keyword>
<evidence type="ECO:0000259" key="2">
    <source>
        <dbReference type="Pfam" id="PF00248"/>
    </source>
</evidence>
<dbReference type="Proteomes" id="UP001201873">
    <property type="component" value="Unassembled WGS sequence"/>
</dbReference>
<accession>A0ABT0JXN2</accession>
<dbReference type="PANTHER" id="PTHR43625:SF40">
    <property type="entry name" value="ALDO-KETO REDUCTASE YAKC [NADP(+)]"/>
    <property type="match status" value="1"/>
</dbReference>
<organism evidence="3 4">
    <name type="scientific">Frankia umida</name>
    <dbReference type="NCBI Taxonomy" id="573489"/>
    <lineage>
        <taxon>Bacteria</taxon>
        <taxon>Bacillati</taxon>
        <taxon>Actinomycetota</taxon>
        <taxon>Actinomycetes</taxon>
        <taxon>Frankiales</taxon>
        <taxon>Frankiaceae</taxon>
        <taxon>Frankia</taxon>
    </lineage>
</organism>
<dbReference type="SUPFAM" id="SSF51430">
    <property type="entry name" value="NAD(P)-linked oxidoreductase"/>
    <property type="match status" value="1"/>
</dbReference>
<dbReference type="PANTHER" id="PTHR43625">
    <property type="entry name" value="AFLATOXIN B1 ALDEHYDE REDUCTASE"/>
    <property type="match status" value="1"/>
</dbReference>
<protein>
    <submittedName>
        <fullName evidence="3">Aldo/keto reductase</fullName>
    </submittedName>
</protein>
<dbReference type="NCBIfam" id="NF007695">
    <property type="entry name" value="PRK10376.1"/>
    <property type="match status" value="1"/>
</dbReference>
<sequence>MSTTTTPTSTDAAASGSFRLGDDLPVNRLGFGAMRITGAGIWGPPADPAQALAVLRRAVDLGVTFIDTADSYGPEVSEDLIAEALYPYPADLIIATKGGLTRGGPNQWAPVGRPAYLRQQVEMSLRRLRLERIDLYQLHRIDPDTPVEDSLGELKALQDEGKIRHIGLSEVNVTELAHARSIVPIVSVQNRYNLAYRTAEELLDYAEKENIAFIPWDPMATGRLAQPGGVLDTAARTHTASPAQLALAWLLRRSPVVLPIPGTSSVAHVEENIAAAGITLTDQEFTDLAHLAA</sequence>
<dbReference type="CDD" id="cd19088">
    <property type="entry name" value="AKR_AKR13B1"/>
    <property type="match status" value="1"/>
</dbReference>
<evidence type="ECO:0000256" key="1">
    <source>
        <dbReference type="ARBA" id="ARBA00023002"/>
    </source>
</evidence>
<dbReference type="InterPro" id="IPR036812">
    <property type="entry name" value="NAD(P)_OxRdtase_dom_sf"/>
</dbReference>
<dbReference type="Gene3D" id="3.20.20.100">
    <property type="entry name" value="NADP-dependent oxidoreductase domain"/>
    <property type="match status" value="1"/>
</dbReference>
<comment type="caution">
    <text evidence="3">The sequence shown here is derived from an EMBL/GenBank/DDBJ whole genome shotgun (WGS) entry which is preliminary data.</text>
</comment>
<dbReference type="RefSeq" id="WP_248810789.1">
    <property type="nucleotide sequence ID" value="NZ_JALKFT010000009.1"/>
</dbReference>
<dbReference type="EMBL" id="JALKFT010000009">
    <property type="protein sequence ID" value="MCK9876308.1"/>
    <property type="molecule type" value="Genomic_DNA"/>
</dbReference>
<evidence type="ECO:0000313" key="3">
    <source>
        <dbReference type="EMBL" id="MCK9876308.1"/>
    </source>
</evidence>
<dbReference type="InterPro" id="IPR050791">
    <property type="entry name" value="Aldo-Keto_reductase"/>
</dbReference>
<reference evidence="3 4" key="1">
    <citation type="submission" date="2022-04" db="EMBL/GenBank/DDBJ databases">
        <title>Genome diversity in the genus Frankia.</title>
        <authorList>
            <person name="Carlos-Shanley C."/>
            <person name="Hahn D."/>
        </authorList>
    </citation>
    <scope>NUCLEOTIDE SEQUENCE [LARGE SCALE GENOMIC DNA]</scope>
    <source>
        <strain evidence="3 4">Ag45/Mut15</strain>
    </source>
</reference>
<dbReference type="PRINTS" id="PR00069">
    <property type="entry name" value="ALDKETRDTASE"/>
</dbReference>
<dbReference type="Pfam" id="PF00248">
    <property type="entry name" value="Aldo_ket_red"/>
    <property type="match status" value="1"/>
</dbReference>
<name>A0ABT0JXN2_9ACTN</name>